<dbReference type="GO" id="GO:0005739">
    <property type="term" value="C:mitochondrion"/>
    <property type="evidence" value="ECO:0007669"/>
    <property type="project" value="UniProtKB-ARBA"/>
</dbReference>
<evidence type="ECO:0000256" key="8">
    <source>
        <dbReference type="ARBA" id="ARBA00030331"/>
    </source>
</evidence>
<dbReference type="CDD" id="cd00814">
    <property type="entry name" value="MetRS_core"/>
    <property type="match status" value="1"/>
</dbReference>
<feature type="domain" description="Methionyl-tRNA synthetase anticodon-binding" evidence="12">
    <location>
        <begin position="411"/>
        <end position="516"/>
    </location>
</feature>
<keyword evidence="14" id="KW-1185">Reference proteome</keyword>
<dbReference type="SUPFAM" id="SSF47323">
    <property type="entry name" value="Anticodon-binding domain of a subclass of class I aminoacyl-tRNA synthetases"/>
    <property type="match status" value="1"/>
</dbReference>
<dbReference type="GO" id="GO:0004825">
    <property type="term" value="F:methionine-tRNA ligase activity"/>
    <property type="evidence" value="ECO:0007669"/>
    <property type="project" value="UniProtKB-EC"/>
</dbReference>
<dbReference type="GO" id="GO:0005524">
    <property type="term" value="F:ATP binding"/>
    <property type="evidence" value="ECO:0007669"/>
    <property type="project" value="UniProtKB-KW"/>
</dbReference>
<gene>
    <name evidence="13" type="ORF">LSINAPIS_LOCUS7616</name>
</gene>
<evidence type="ECO:0000256" key="5">
    <source>
        <dbReference type="ARBA" id="ARBA00022917"/>
    </source>
</evidence>
<evidence type="ECO:0000256" key="1">
    <source>
        <dbReference type="ARBA" id="ARBA00012838"/>
    </source>
</evidence>
<evidence type="ECO:0000259" key="11">
    <source>
        <dbReference type="Pfam" id="PF09334"/>
    </source>
</evidence>
<accession>A0A5E4QG13</accession>
<name>A0A5E4QG13_9NEOP</name>
<dbReference type="Proteomes" id="UP000324832">
    <property type="component" value="Unassembled WGS sequence"/>
</dbReference>
<dbReference type="PANTHER" id="PTHR43326:SF1">
    <property type="entry name" value="METHIONINE--TRNA LIGASE, MITOCHONDRIAL"/>
    <property type="match status" value="1"/>
</dbReference>
<keyword evidence="4 10" id="KW-0067">ATP-binding</keyword>
<evidence type="ECO:0000256" key="3">
    <source>
        <dbReference type="ARBA" id="ARBA00022741"/>
    </source>
</evidence>
<dbReference type="InterPro" id="IPR014729">
    <property type="entry name" value="Rossmann-like_a/b/a_fold"/>
</dbReference>
<dbReference type="FunFam" id="2.170.220.10:FF:000001">
    <property type="entry name" value="methionine--tRNA ligase, mitochondrial"/>
    <property type="match status" value="1"/>
</dbReference>
<dbReference type="Gene3D" id="1.10.730.10">
    <property type="entry name" value="Isoleucyl-tRNA Synthetase, Domain 1"/>
    <property type="match status" value="1"/>
</dbReference>
<dbReference type="InterPro" id="IPR023457">
    <property type="entry name" value="Met-tRNA_synth_2"/>
</dbReference>
<dbReference type="EC" id="6.1.1.10" evidence="1"/>
<evidence type="ECO:0000313" key="13">
    <source>
        <dbReference type="EMBL" id="VVC96021.1"/>
    </source>
</evidence>
<evidence type="ECO:0000256" key="9">
    <source>
        <dbReference type="ARBA" id="ARBA00047364"/>
    </source>
</evidence>
<dbReference type="SUPFAM" id="SSF52374">
    <property type="entry name" value="Nucleotidylyl transferase"/>
    <property type="match status" value="1"/>
</dbReference>
<dbReference type="Pfam" id="PF19303">
    <property type="entry name" value="Anticodon_3"/>
    <property type="match status" value="1"/>
</dbReference>
<dbReference type="InterPro" id="IPR015413">
    <property type="entry name" value="Methionyl/Leucyl_tRNA_Synth"/>
</dbReference>
<feature type="domain" description="Methionyl/Leucyl tRNA synthetase" evidence="11">
    <location>
        <begin position="18"/>
        <end position="386"/>
    </location>
</feature>
<evidence type="ECO:0000256" key="7">
    <source>
        <dbReference type="ARBA" id="ARBA00026124"/>
    </source>
</evidence>
<evidence type="ECO:0000256" key="6">
    <source>
        <dbReference type="ARBA" id="ARBA00023146"/>
    </source>
</evidence>
<organism evidence="13 14">
    <name type="scientific">Leptidea sinapis</name>
    <dbReference type="NCBI Taxonomy" id="189913"/>
    <lineage>
        <taxon>Eukaryota</taxon>
        <taxon>Metazoa</taxon>
        <taxon>Ecdysozoa</taxon>
        <taxon>Arthropoda</taxon>
        <taxon>Hexapoda</taxon>
        <taxon>Insecta</taxon>
        <taxon>Pterygota</taxon>
        <taxon>Neoptera</taxon>
        <taxon>Endopterygota</taxon>
        <taxon>Lepidoptera</taxon>
        <taxon>Glossata</taxon>
        <taxon>Ditrysia</taxon>
        <taxon>Papilionoidea</taxon>
        <taxon>Pieridae</taxon>
        <taxon>Dismorphiinae</taxon>
        <taxon>Leptidea</taxon>
    </lineage>
</organism>
<evidence type="ECO:0000259" key="12">
    <source>
        <dbReference type="Pfam" id="PF19303"/>
    </source>
</evidence>
<dbReference type="InterPro" id="IPR041872">
    <property type="entry name" value="Anticodon_Met"/>
</dbReference>
<dbReference type="InterPro" id="IPR009080">
    <property type="entry name" value="tRNAsynth_Ia_anticodon-bd"/>
</dbReference>
<dbReference type="InterPro" id="IPR014758">
    <property type="entry name" value="Met-tRNA_synth"/>
</dbReference>
<dbReference type="EMBL" id="FZQP02002537">
    <property type="protein sequence ID" value="VVC96021.1"/>
    <property type="molecule type" value="Genomic_DNA"/>
</dbReference>
<comment type="similarity">
    <text evidence="10">Belongs to the class-I aminoacyl-tRNA synthetase family.</text>
</comment>
<sequence length="553" mass="63834">MRLTNYLLSSVVSKRPFYITTPIFYVNAAPHLGHLYTAVLADAIQRFEKITNSDINVTFSTGTDEHGTKIQQAAAKANLSLPDYCTTISQEYKYMFKEYHIEYTDFIRTTEERHLKAVQHFWRRLVKDDYIYKAKYSGWYSVNDEAFVPESHTKEENTHDGKVRVSVESGHKLEWTEETNYMFRLSAFKTQLQQWLRTDGVIRPSKFQKQLQDMLENEVYFPDISVSRPASRVHWAIRVPDDEEQSIYVWLDALINYLSVIGYPDEDLMKQKNRPWPADLHVLGKDILKFHGIYWPAFLMAARWPPPRGILCHSHWTVDGVKMSKSLGNVVRPPLNAAGTAYGTALRYLLLREATLQDDANYSETKLINVANSELADTLGNLVSRCCGPALNPRAELPPLHPRGLEPAVTDQLMTQVDRLPEICHKHYSNYQFYKAADAVMSVLRTANQFFETSKPWELRKDPSRQKELDVVLHLTLETLRICAIILQPMVPDISERLLDKLQVPKTCRSWQHCETASWRVKGAIYEAKNIQAGKFVLFPRIYTEKKVKKASV</sequence>
<keyword evidence="5 10" id="KW-0648">Protein biosynthesis</keyword>
<evidence type="ECO:0000256" key="4">
    <source>
        <dbReference type="ARBA" id="ARBA00022840"/>
    </source>
</evidence>
<protein>
    <recommendedName>
        <fullName evidence="7">Methionine--tRNA ligase, mitochondrial</fullName>
        <ecNumber evidence="1">6.1.1.10</ecNumber>
    </recommendedName>
    <alternativeName>
        <fullName evidence="8">Mitochondrial methionyl-tRNA synthetase</fullName>
    </alternativeName>
</protein>
<dbReference type="PRINTS" id="PR01041">
    <property type="entry name" value="TRNASYNTHMET"/>
</dbReference>
<dbReference type="Pfam" id="PF09334">
    <property type="entry name" value="tRNA-synt_1g"/>
    <property type="match status" value="1"/>
</dbReference>
<evidence type="ECO:0000256" key="2">
    <source>
        <dbReference type="ARBA" id="ARBA00022598"/>
    </source>
</evidence>
<dbReference type="Gene3D" id="2.170.220.10">
    <property type="match status" value="1"/>
</dbReference>
<dbReference type="CDD" id="cd07957">
    <property type="entry name" value="Anticodon_Ia_Met"/>
    <property type="match status" value="1"/>
</dbReference>
<keyword evidence="6 10" id="KW-0030">Aminoacyl-tRNA synthetase</keyword>
<reference evidence="13 14" key="1">
    <citation type="submission" date="2017-07" db="EMBL/GenBank/DDBJ databases">
        <authorList>
            <person name="Talla V."/>
            <person name="Backstrom N."/>
        </authorList>
    </citation>
    <scope>NUCLEOTIDE SEQUENCE [LARGE SCALE GENOMIC DNA]</scope>
</reference>
<comment type="catalytic activity">
    <reaction evidence="9">
        <text>tRNA(Met) + L-methionine + ATP = L-methionyl-tRNA(Met) + AMP + diphosphate</text>
        <dbReference type="Rhea" id="RHEA:13481"/>
        <dbReference type="Rhea" id="RHEA-COMP:9667"/>
        <dbReference type="Rhea" id="RHEA-COMP:9698"/>
        <dbReference type="ChEBI" id="CHEBI:30616"/>
        <dbReference type="ChEBI" id="CHEBI:33019"/>
        <dbReference type="ChEBI" id="CHEBI:57844"/>
        <dbReference type="ChEBI" id="CHEBI:78442"/>
        <dbReference type="ChEBI" id="CHEBI:78530"/>
        <dbReference type="ChEBI" id="CHEBI:456215"/>
        <dbReference type="EC" id="6.1.1.10"/>
    </reaction>
</comment>
<dbReference type="PANTHER" id="PTHR43326">
    <property type="entry name" value="METHIONYL-TRNA SYNTHETASE"/>
    <property type="match status" value="1"/>
</dbReference>
<proteinExistence type="inferred from homology"/>
<dbReference type="NCBIfam" id="TIGR00398">
    <property type="entry name" value="metG"/>
    <property type="match status" value="1"/>
</dbReference>
<dbReference type="InterPro" id="IPR033911">
    <property type="entry name" value="MetRS_core"/>
</dbReference>
<evidence type="ECO:0000256" key="10">
    <source>
        <dbReference type="RuleBase" id="RU363039"/>
    </source>
</evidence>
<dbReference type="Gene3D" id="3.40.50.620">
    <property type="entry name" value="HUPs"/>
    <property type="match status" value="1"/>
</dbReference>
<keyword evidence="2 10" id="KW-0436">Ligase</keyword>
<evidence type="ECO:0000313" key="14">
    <source>
        <dbReference type="Proteomes" id="UP000324832"/>
    </source>
</evidence>
<dbReference type="AlphaFoldDB" id="A0A5E4QG13"/>
<keyword evidence="3 10" id="KW-0547">Nucleotide-binding</keyword>
<dbReference type="GO" id="GO:0006431">
    <property type="term" value="P:methionyl-tRNA aminoacylation"/>
    <property type="evidence" value="ECO:0007669"/>
    <property type="project" value="InterPro"/>
</dbReference>